<comment type="function">
    <text evidence="7 8">One of the proteins that surrounds the polypeptide exit tunnel on the outside of the subunit.</text>
</comment>
<dbReference type="SUPFAM" id="SSF50104">
    <property type="entry name" value="Translation proteins SH3-like domain"/>
    <property type="match status" value="1"/>
</dbReference>
<name>A0A1L3S3I4_9PROT</name>
<dbReference type="NCBIfam" id="TIGR01079">
    <property type="entry name" value="rplX_bact"/>
    <property type="match status" value="1"/>
</dbReference>
<dbReference type="Gene3D" id="2.30.30.30">
    <property type="match status" value="1"/>
</dbReference>
<dbReference type="OMA" id="HISNLML"/>
<dbReference type="GO" id="GO:0005840">
    <property type="term" value="C:ribosome"/>
    <property type="evidence" value="ECO:0007669"/>
    <property type="project" value="UniProtKB-KW"/>
</dbReference>
<dbReference type="EMBL" id="CP018191">
    <property type="protein sequence ID" value="APH53807.1"/>
    <property type="molecule type" value="Genomic_DNA"/>
</dbReference>
<comment type="similarity">
    <text evidence="1 8 9">Belongs to the universal ribosomal protein uL24 family.</text>
</comment>
<dbReference type="OrthoDB" id="9807419at2"/>
<gene>
    <name evidence="8" type="primary">rplX</name>
    <name evidence="11" type="ORF">GbCGDNIH3_0565</name>
    <name evidence="12" type="ORF">GbCGDNIH9_0565</name>
</gene>
<evidence type="ECO:0000256" key="9">
    <source>
        <dbReference type="RuleBase" id="RU003477"/>
    </source>
</evidence>
<feature type="domain" description="KOW" evidence="10">
    <location>
        <begin position="4"/>
        <end position="31"/>
    </location>
</feature>
<dbReference type="InterPro" id="IPR008991">
    <property type="entry name" value="Translation_prot_SH3-like_sf"/>
</dbReference>
<dbReference type="RefSeq" id="WP_011631272.1">
    <property type="nucleotide sequence ID" value="NZ_CP003181.2"/>
</dbReference>
<dbReference type="Pfam" id="PF17136">
    <property type="entry name" value="ribosomal_L24"/>
    <property type="match status" value="1"/>
</dbReference>
<dbReference type="PANTHER" id="PTHR12903">
    <property type="entry name" value="MITOCHONDRIAL RIBOSOMAL PROTEIN L24"/>
    <property type="match status" value="1"/>
</dbReference>
<evidence type="ECO:0000256" key="2">
    <source>
        <dbReference type="ARBA" id="ARBA00022730"/>
    </source>
</evidence>
<reference evidence="12" key="3">
    <citation type="submission" date="2017-08" db="EMBL/GenBank/DDBJ databases">
        <title>Comparative genomic and phenotypic analysis of Granulibacter bethesdensis clinical isolates from patients with chronic granulomatous disease.</title>
        <authorList>
            <person name="Zarember K.A."/>
            <person name="Porcella S.F."/>
            <person name="Chu J."/>
            <person name="Ding L."/>
            <person name="Dahlstrom E."/>
            <person name="Barbian K."/>
            <person name="Martens C."/>
            <person name="Sykora L."/>
            <person name="Kramer S."/>
            <person name="Pettinato A.M."/>
            <person name="Hong H."/>
            <person name="Wald G."/>
            <person name="Berg L.J."/>
            <person name="Rogge L.S."/>
            <person name="Greenberg D.E."/>
            <person name="Falcone E.L."/>
            <person name="Neves J.F."/>
            <person name="Simoes M.J."/>
            <person name="Casal M."/>
            <person name="Rodriguez-Lopez F.C."/>
            <person name="Zelazny A.M."/>
            <person name="Gallin J.I."/>
            <person name="Holland S.M."/>
        </authorList>
    </citation>
    <scope>NUCLEOTIDE SEQUENCE</scope>
    <source>
        <strain evidence="11">NIH3.1</strain>
        <strain evidence="12">NIH9.1</strain>
    </source>
</reference>
<evidence type="ECO:0000313" key="13">
    <source>
        <dbReference type="Proteomes" id="UP000019438"/>
    </source>
</evidence>
<dbReference type="CDD" id="cd06089">
    <property type="entry name" value="KOW_RPL26"/>
    <property type="match status" value="1"/>
</dbReference>
<dbReference type="InterPro" id="IPR003256">
    <property type="entry name" value="Ribosomal_uL24"/>
</dbReference>
<dbReference type="GO" id="GO:0019843">
    <property type="term" value="F:rRNA binding"/>
    <property type="evidence" value="ECO:0007669"/>
    <property type="project" value="UniProtKB-UniRule"/>
</dbReference>
<evidence type="ECO:0000256" key="6">
    <source>
        <dbReference type="ARBA" id="ARBA00035206"/>
    </source>
</evidence>
<dbReference type="GeneID" id="69744818"/>
<dbReference type="GO" id="GO:1990904">
    <property type="term" value="C:ribonucleoprotein complex"/>
    <property type="evidence" value="ECO:0007669"/>
    <property type="project" value="UniProtKB-KW"/>
</dbReference>
<evidence type="ECO:0000256" key="8">
    <source>
        <dbReference type="HAMAP-Rule" id="MF_01326"/>
    </source>
</evidence>
<dbReference type="HAMAP" id="MF_01326_B">
    <property type="entry name" value="Ribosomal_uL24_B"/>
    <property type="match status" value="1"/>
</dbReference>
<dbReference type="KEGG" id="gbc:GbCGDNIH3_0565"/>
<evidence type="ECO:0000256" key="1">
    <source>
        <dbReference type="ARBA" id="ARBA00010618"/>
    </source>
</evidence>
<comment type="subunit">
    <text evidence="8">Part of the 50S ribosomal subunit.</text>
</comment>
<dbReference type="FunFam" id="2.30.30.30:FF:000004">
    <property type="entry name" value="50S ribosomal protein L24"/>
    <property type="match status" value="1"/>
</dbReference>
<dbReference type="InterPro" id="IPR005825">
    <property type="entry name" value="Ribosomal_uL24_CS"/>
</dbReference>
<dbReference type="InterPro" id="IPR041988">
    <property type="entry name" value="Ribosomal_uL24_KOW"/>
</dbReference>
<sequence>MAAKIRKGDQVVVISGEDKGKRGEVLRVIPRENRAVVRGVAVAKRHLKPRGMGQPGGIQEQEAPVAISNLMLVDPKSDKPTRVGFRILDNGNKVRVAKVTGQVIES</sequence>
<evidence type="ECO:0000256" key="3">
    <source>
        <dbReference type="ARBA" id="ARBA00022884"/>
    </source>
</evidence>
<keyword evidence="3 8" id="KW-0694">RNA-binding</keyword>
<dbReference type="GO" id="GO:0006412">
    <property type="term" value="P:translation"/>
    <property type="evidence" value="ECO:0007669"/>
    <property type="project" value="UniProtKB-UniRule"/>
</dbReference>
<evidence type="ECO:0000313" key="12">
    <source>
        <dbReference type="EMBL" id="APH53807.1"/>
    </source>
</evidence>
<keyword evidence="5 8" id="KW-0687">Ribonucleoprotein</keyword>
<evidence type="ECO:0000313" key="11">
    <source>
        <dbReference type="EMBL" id="AHJ62342.1"/>
    </source>
</evidence>
<keyword evidence="2 8" id="KW-0699">rRNA-binding</keyword>
<dbReference type="InterPro" id="IPR005824">
    <property type="entry name" value="KOW"/>
</dbReference>
<dbReference type="GO" id="GO:0003735">
    <property type="term" value="F:structural constituent of ribosome"/>
    <property type="evidence" value="ECO:0007669"/>
    <property type="project" value="InterPro"/>
</dbReference>
<protein>
    <recommendedName>
        <fullName evidence="6 8">Large ribosomal subunit protein uL24</fullName>
    </recommendedName>
</protein>
<dbReference type="PROSITE" id="PS01108">
    <property type="entry name" value="RIBOSOMAL_L24"/>
    <property type="match status" value="1"/>
</dbReference>
<keyword evidence="4 8" id="KW-0689">Ribosomal protein</keyword>
<organism evidence="12 14">
    <name type="scientific">Granulibacter bethesdensis</name>
    <dbReference type="NCBI Taxonomy" id="364410"/>
    <lineage>
        <taxon>Bacteria</taxon>
        <taxon>Pseudomonadati</taxon>
        <taxon>Pseudomonadota</taxon>
        <taxon>Alphaproteobacteria</taxon>
        <taxon>Acetobacterales</taxon>
        <taxon>Acetobacteraceae</taxon>
        <taxon>Granulibacter</taxon>
    </lineage>
</organism>
<dbReference type="Proteomes" id="UP000019438">
    <property type="component" value="Chromosome"/>
</dbReference>
<accession>A0A1L3S3I4</accession>
<evidence type="ECO:0000259" key="10">
    <source>
        <dbReference type="SMART" id="SM00739"/>
    </source>
</evidence>
<reference evidence="14" key="2">
    <citation type="submission" date="2016-11" db="EMBL/GenBank/DDBJ databases">
        <title>Comparative genomic and phenotypic analysis of Granulibacter bethesdensis clinical isolates from patients with chronic granulomatous disease.</title>
        <authorList>
            <person name="Zarember K.A."/>
            <person name="Porcella S.F."/>
            <person name="Chu J."/>
            <person name="Ding L."/>
            <person name="Dahlstrom E."/>
            <person name="Barbian K."/>
            <person name="Martens C."/>
            <person name="Sykora L."/>
            <person name="Kramer S."/>
            <person name="Pettinato A.M."/>
            <person name="Hong H."/>
            <person name="Wald G."/>
            <person name="Berg L.J."/>
            <person name="Rogge L.S."/>
            <person name="Greenberg D.E."/>
            <person name="Falcone E.L."/>
            <person name="Neves J.F."/>
            <person name="Simoes M.J."/>
            <person name="Casal M."/>
            <person name="Rodriguez-Lopez F.C."/>
            <person name="Zelazny A."/>
            <person name="Gallin J.I."/>
            <person name="Holland S.M."/>
        </authorList>
    </citation>
    <scope>NUCLEOTIDE SEQUENCE [LARGE SCALE GENOMIC DNA]</scope>
    <source>
        <strain evidence="14">NIH9.1</strain>
    </source>
</reference>
<comment type="function">
    <text evidence="8">One of two assembly initiator proteins, it binds directly to the 5'-end of the 23S rRNA, where it nucleates assembly of the 50S subunit.</text>
</comment>
<dbReference type="Proteomes" id="UP000182373">
    <property type="component" value="Chromosome"/>
</dbReference>
<dbReference type="SMART" id="SM00739">
    <property type="entry name" value="KOW"/>
    <property type="match status" value="1"/>
</dbReference>
<dbReference type="InterPro" id="IPR057264">
    <property type="entry name" value="Ribosomal_uL24_C"/>
</dbReference>
<dbReference type="SMR" id="A0A1L3S3I4"/>
<evidence type="ECO:0000256" key="4">
    <source>
        <dbReference type="ARBA" id="ARBA00022980"/>
    </source>
</evidence>
<evidence type="ECO:0000313" key="14">
    <source>
        <dbReference type="Proteomes" id="UP000182373"/>
    </source>
</evidence>
<dbReference type="InterPro" id="IPR014722">
    <property type="entry name" value="Rib_uL2_dom2"/>
</dbReference>
<reference evidence="13" key="1">
    <citation type="submission" date="2012-06" db="EMBL/GenBank/DDBJ databases">
        <title>Genome analysis of multiple Granulibacter bethesdensis isolates demonstrates substantial genome diversity.</title>
        <authorList>
            <person name="Greenberg D.E."/>
            <person name="Porcella S.F."/>
            <person name="Zarember K."/>
            <person name="Zelazny A.M."/>
            <person name="Bruno D."/>
            <person name="Martens C."/>
            <person name="Barbian K.D."/>
            <person name="Jaske E."/>
            <person name="Holland S.M."/>
        </authorList>
    </citation>
    <scope>NUCLEOTIDE SEQUENCE [LARGE SCALE GENOMIC DNA]</scope>
    <source>
        <strain evidence="13">CGDNIH3</strain>
    </source>
</reference>
<dbReference type="Pfam" id="PF00467">
    <property type="entry name" value="KOW"/>
    <property type="match status" value="1"/>
</dbReference>
<accession>W6I089</accession>
<evidence type="ECO:0000256" key="7">
    <source>
        <dbReference type="ARBA" id="ARBA00058688"/>
    </source>
</evidence>
<evidence type="ECO:0000256" key="5">
    <source>
        <dbReference type="ARBA" id="ARBA00023274"/>
    </source>
</evidence>
<dbReference type="KEGG" id="gbh:GbCGDNIH2_0565"/>
<dbReference type="AlphaFoldDB" id="A0A1L3S3I4"/>
<proteinExistence type="inferred from homology"/>
<dbReference type="EMBL" id="CP003181">
    <property type="protein sequence ID" value="AHJ62342.1"/>
    <property type="molecule type" value="Genomic_DNA"/>
</dbReference>